<comment type="similarity">
    <text evidence="1 3">Belongs to the short-chain dehydrogenases/reductases (SDR) family.</text>
</comment>
<dbReference type="Pfam" id="PF00106">
    <property type="entry name" value="adh_short"/>
    <property type="match status" value="1"/>
</dbReference>
<evidence type="ECO:0000256" key="1">
    <source>
        <dbReference type="ARBA" id="ARBA00006484"/>
    </source>
</evidence>
<dbReference type="InterPro" id="IPR002347">
    <property type="entry name" value="SDR_fam"/>
</dbReference>
<organism evidence="5 6">
    <name type="scientific">Niveibacterium umoris</name>
    <dbReference type="NCBI Taxonomy" id="1193620"/>
    <lineage>
        <taxon>Bacteria</taxon>
        <taxon>Pseudomonadati</taxon>
        <taxon>Pseudomonadota</taxon>
        <taxon>Betaproteobacteria</taxon>
        <taxon>Rhodocyclales</taxon>
        <taxon>Rhodocyclaceae</taxon>
        <taxon>Niveibacterium</taxon>
    </lineage>
</organism>
<evidence type="ECO:0000313" key="6">
    <source>
        <dbReference type="Proteomes" id="UP000561045"/>
    </source>
</evidence>
<dbReference type="GO" id="GO:0016020">
    <property type="term" value="C:membrane"/>
    <property type="evidence" value="ECO:0007669"/>
    <property type="project" value="TreeGrafter"/>
</dbReference>
<dbReference type="PANTHER" id="PTHR44196:SF1">
    <property type="entry name" value="DEHYDROGENASE_REDUCTASE SDR FAMILY MEMBER 7B"/>
    <property type="match status" value="1"/>
</dbReference>
<evidence type="ECO:0000313" key="5">
    <source>
        <dbReference type="EMBL" id="MBB4014431.1"/>
    </source>
</evidence>
<name>A0A840BLJ0_9RHOO</name>
<feature type="domain" description="Ketoreductase" evidence="4">
    <location>
        <begin position="8"/>
        <end position="192"/>
    </location>
</feature>
<dbReference type="SUPFAM" id="SSF51735">
    <property type="entry name" value="NAD(P)-binding Rossmann-fold domains"/>
    <property type="match status" value="1"/>
</dbReference>
<dbReference type="GO" id="GO:0016491">
    <property type="term" value="F:oxidoreductase activity"/>
    <property type="evidence" value="ECO:0007669"/>
    <property type="project" value="UniProtKB-KW"/>
</dbReference>
<accession>A0A840BLJ0</accession>
<sequence>MKPRYTDKVIVITGASDGIGAELARQLASQRPKLVLAARNADKLAAVGKQCSALGALVLCVPTDVGIEADCAALARKAVERFGGIDVLVANAGVSGHAMFSEVSDFGWYEDMMRVNHFGTLWCVRHALPHILARHGQVVGVSSLAGLFGVPGRTAYCASKFAMTGFLEALRIEVAAQGVGVTIAYPGVVATEIRYRGYGADGKPAGKSGLDEGRAMPVETCANLILRAMTRRSRECVMTGQGKFGRWLRLLLPDLVDALARRKLAKSSAAR</sequence>
<keyword evidence="6" id="KW-1185">Reference proteome</keyword>
<proteinExistence type="inferred from homology"/>
<gene>
    <name evidence="5" type="ORF">GGR36_003777</name>
</gene>
<dbReference type="EMBL" id="JACIET010000002">
    <property type="protein sequence ID" value="MBB4014431.1"/>
    <property type="molecule type" value="Genomic_DNA"/>
</dbReference>
<dbReference type="PANTHER" id="PTHR44196">
    <property type="entry name" value="DEHYDROGENASE/REDUCTASE SDR FAMILY MEMBER 7B"/>
    <property type="match status" value="1"/>
</dbReference>
<dbReference type="PRINTS" id="PR00080">
    <property type="entry name" value="SDRFAMILY"/>
</dbReference>
<dbReference type="InterPro" id="IPR020904">
    <property type="entry name" value="Sc_DH/Rdtase_CS"/>
</dbReference>
<dbReference type="Proteomes" id="UP000561045">
    <property type="component" value="Unassembled WGS sequence"/>
</dbReference>
<evidence type="ECO:0000259" key="4">
    <source>
        <dbReference type="SMART" id="SM00822"/>
    </source>
</evidence>
<reference evidence="5 6" key="1">
    <citation type="submission" date="2020-08" db="EMBL/GenBank/DDBJ databases">
        <title>Genomic Encyclopedia of Type Strains, Phase IV (KMG-IV): sequencing the most valuable type-strain genomes for metagenomic binning, comparative biology and taxonomic classification.</title>
        <authorList>
            <person name="Goeker M."/>
        </authorList>
    </citation>
    <scope>NUCLEOTIDE SEQUENCE [LARGE SCALE GENOMIC DNA]</scope>
    <source>
        <strain evidence="5 6">DSM 106739</strain>
    </source>
</reference>
<comment type="caution">
    <text evidence="5">The sequence shown here is derived from an EMBL/GenBank/DDBJ whole genome shotgun (WGS) entry which is preliminary data.</text>
</comment>
<dbReference type="SMART" id="SM00822">
    <property type="entry name" value="PKS_KR"/>
    <property type="match status" value="1"/>
</dbReference>
<dbReference type="InterPro" id="IPR057326">
    <property type="entry name" value="KR_dom"/>
</dbReference>
<dbReference type="PRINTS" id="PR00081">
    <property type="entry name" value="GDHRDH"/>
</dbReference>
<keyword evidence="2" id="KW-0560">Oxidoreductase</keyword>
<dbReference type="InterPro" id="IPR036291">
    <property type="entry name" value="NAD(P)-bd_dom_sf"/>
</dbReference>
<dbReference type="NCBIfam" id="NF004825">
    <property type="entry name" value="PRK06181.1"/>
    <property type="match status" value="1"/>
</dbReference>
<evidence type="ECO:0000256" key="2">
    <source>
        <dbReference type="ARBA" id="ARBA00023002"/>
    </source>
</evidence>
<dbReference type="Gene3D" id="3.40.50.720">
    <property type="entry name" value="NAD(P)-binding Rossmann-like Domain"/>
    <property type="match status" value="1"/>
</dbReference>
<dbReference type="RefSeq" id="WP_183636491.1">
    <property type="nucleotide sequence ID" value="NZ_BAABLE010000009.1"/>
</dbReference>
<protein>
    <submittedName>
        <fullName evidence="5">Short-subunit dehydrogenase</fullName>
    </submittedName>
</protein>
<dbReference type="PROSITE" id="PS00061">
    <property type="entry name" value="ADH_SHORT"/>
    <property type="match status" value="1"/>
</dbReference>
<evidence type="ECO:0000256" key="3">
    <source>
        <dbReference type="RuleBase" id="RU000363"/>
    </source>
</evidence>
<dbReference type="AlphaFoldDB" id="A0A840BLJ0"/>